<feature type="region of interest" description="Disordered" evidence="1">
    <location>
        <begin position="133"/>
        <end position="156"/>
    </location>
</feature>
<sequence>MTANGRICHHRNRGRARVRTNFERRGAILTVAHRLRGFAKAAIAYYYPASQPARPRPTRTRISRLEDARSHRESPPCSLSPPPINSPGVSAALAFSILRLLFGPVLPLPALLLPPRSQWRTLPDRRAHTILTPQLSSLSSSHRLQPRPRARTEKSSPLTRIVIQIKLRHRHSRAWVGSKTPDKSRHRDTVRQADTPVRQRGSRPLTSPFPHPIWQRDISTPPLLLTREICARPARSIRATRTENNARRRARGAPERTTT</sequence>
<evidence type="ECO:0000313" key="3">
    <source>
        <dbReference type="Proteomes" id="UP000193067"/>
    </source>
</evidence>
<feature type="compositionally biased region" description="Low complexity" evidence="1">
    <location>
        <begin position="133"/>
        <end position="143"/>
    </location>
</feature>
<feature type="region of interest" description="Disordered" evidence="1">
    <location>
        <begin position="172"/>
        <end position="214"/>
    </location>
</feature>
<feature type="region of interest" description="Disordered" evidence="1">
    <location>
        <begin position="236"/>
        <end position="259"/>
    </location>
</feature>
<dbReference type="Proteomes" id="UP000193067">
    <property type="component" value="Unassembled WGS sequence"/>
</dbReference>
<name>A0A1Y2J2Q9_TRAC3</name>
<feature type="compositionally biased region" description="Basic and acidic residues" evidence="1">
    <location>
        <begin position="180"/>
        <end position="191"/>
    </location>
</feature>
<keyword evidence="3" id="KW-1185">Reference proteome</keyword>
<evidence type="ECO:0000313" key="2">
    <source>
        <dbReference type="EMBL" id="OSD07695.1"/>
    </source>
</evidence>
<organism evidence="2 3">
    <name type="scientific">Trametes coccinea (strain BRFM310)</name>
    <name type="common">Pycnoporus coccineus</name>
    <dbReference type="NCBI Taxonomy" id="1353009"/>
    <lineage>
        <taxon>Eukaryota</taxon>
        <taxon>Fungi</taxon>
        <taxon>Dikarya</taxon>
        <taxon>Basidiomycota</taxon>
        <taxon>Agaricomycotina</taxon>
        <taxon>Agaricomycetes</taxon>
        <taxon>Polyporales</taxon>
        <taxon>Polyporaceae</taxon>
        <taxon>Trametes</taxon>
    </lineage>
</organism>
<feature type="compositionally biased region" description="Basic and acidic residues" evidence="1">
    <location>
        <begin position="240"/>
        <end position="259"/>
    </location>
</feature>
<reference evidence="2 3" key="1">
    <citation type="journal article" date="2015" name="Biotechnol. Biofuels">
        <title>Enhanced degradation of softwood versus hardwood by the white-rot fungus Pycnoporus coccineus.</title>
        <authorList>
            <person name="Couturier M."/>
            <person name="Navarro D."/>
            <person name="Chevret D."/>
            <person name="Henrissat B."/>
            <person name="Piumi F."/>
            <person name="Ruiz-Duenas F.J."/>
            <person name="Martinez A.T."/>
            <person name="Grigoriev I.V."/>
            <person name="Riley R."/>
            <person name="Lipzen A."/>
            <person name="Berrin J.G."/>
            <person name="Master E.R."/>
            <person name="Rosso M.N."/>
        </authorList>
    </citation>
    <scope>NUCLEOTIDE SEQUENCE [LARGE SCALE GENOMIC DNA]</scope>
    <source>
        <strain evidence="2 3">BRFM310</strain>
    </source>
</reference>
<proteinExistence type="predicted"/>
<protein>
    <submittedName>
        <fullName evidence="2">Uncharacterized protein</fullName>
    </submittedName>
</protein>
<dbReference type="EMBL" id="KZ084087">
    <property type="protein sequence ID" value="OSD07695.1"/>
    <property type="molecule type" value="Genomic_DNA"/>
</dbReference>
<accession>A0A1Y2J2Q9</accession>
<gene>
    <name evidence="2" type="ORF">PYCCODRAFT_341714</name>
</gene>
<evidence type="ECO:0000256" key="1">
    <source>
        <dbReference type="SAM" id="MobiDB-lite"/>
    </source>
</evidence>
<dbReference type="AlphaFoldDB" id="A0A1Y2J2Q9"/>